<dbReference type="EMBL" id="OR958571">
    <property type="protein sequence ID" value="WWY65717.1"/>
    <property type="molecule type" value="Genomic_DNA"/>
</dbReference>
<proteinExistence type="predicted"/>
<protein>
    <submittedName>
        <fullName evidence="1">Uncharacterized protein</fullName>
    </submittedName>
</protein>
<reference evidence="1" key="1">
    <citation type="submission" date="2023-12" db="EMBL/GenBank/DDBJ databases">
        <title>Characterization of a newly isolated phage infecting antibiotic-resistant Escherichia coli.</title>
        <authorList>
            <person name="Wanecka A."/>
            <person name="Marynowska M."/>
            <person name="Wesolowski W."/>
            <person name="Bloch S."/>
            <person name="Nejman-Falenczyk B."/>
            <person name="Neumann J."/>
            <person name="Krol J."/>
            <person name="Florek M."/>
            <person name="Ulanicki K."/>
            <person name="Napierala A."/>
            <person name="Twardon J."/>
            <person name="Wolska B."/>
            <person name="Porebska J."/>
            <person name="Ziubrzycka A."/>
            <person name="Czeretowicz I."/>
            <person name="Benisz M."/>
        </authorList>
    </citation>
    <scope>NUCLEOTIDE SEQUENCE</scope>
</reference>
<evidence type="ECO:0000313" key="1">
    <source>
        <dbReference type="EMBL" id="WWY65717.1"/>
    </source>
</evidence>
<gene>
    <name evidence="1" type="ORF">Tiger2B_220</name>
</gene>
<name>A0AAU6NTD6_9VIRU</name>
<organism evidence="1">
    <name type="scientific">Escherichia phage 121/2022-2B</name>
    <dbReference type="NCBI Taxonomy" id="3103121"/>
    <lineage>
        <taxon>Viruses</taxon>
    </lineage>
</organism>
<sequence length="33" mass="3832">MVYKLARLWYSNLVNCQGEENESFVCCVCDDSI</sequence>
<accession>A0AAU6NTD6</accession>